<evidence type="ECO:0000259" key="1">
    <source>
        <dbReference type="Pfam" id="PF12697"/>
    </source>
</evidence>
<gene>
    <name evidence="2" type="ORF">BS297_16055</name>
</gene>
<dbReference type="InterPro" id="IPR052897">
    <property type="entry name" value="Sec-Metab_Biosynth_Hydrolase"/>
</dbReference>
<accession>A0A5N5E8J6</accession>
<dbReference type="InterPro" id="IPR000073">
    <property type="entry name" value="AB_hydrolase_1"/>
</dbReference>
<comment type="caution">
    <text evidence="2">The sequence shown here is derived from an EMBL/GenBank/DDBJ whole genome shotgun (WGS) entry which is preliminary data.</text>
</comment>
<protein>
    <submittedName>
        <fullName evidence="2">Alpha/beta hydrolase</fullName>
    </submittedName>
</protein>
<dbReference type="AlphaFoldDB" id="A0A5N5E8J6"/>
<evidence type="ECO:0000313" key="3">
    <source>
        <dbReference type="Proteomes" id="UP000325576"/>
    </source>
</evidence>
<dbReference type="SUPFAM" id="SSF53474">
    <property type="entry name" value="alpha/beta-Hydrolases"/>
    <property type="match status" value="1"/>
</dbReference>
<dbReference type="Pfam" id="PF12697">
    <property type="entry name" value="Abhydrolase_6"/>
    <property type="match status" value="1"/>
</dbReference>
<organism evidence="2 3">
    <name type="scientific">Rhodococcus erythropolis</name>
    <name type="common">Arthrobacter picolinophilus</name>
    <dbReference type="NCBI Taxonomy" id="1833"/>
    <lineage>
        <taxon>Bacteria</taxon>
        <taxon>Bacillati</taxon>
        <taxon>Actinomycetota</taxon>
        <taxon>Actinomycetes</taxon>
        <taxon>Mycobacteriales</taxon>
        <taxon>Nocardiaceae</taxon>
        <taxon>Rhodococcus</taxon>
        <taxon>Rhodococcus erythropolis group</taxon>
    </lineage>
</organism>
<dbReference type="GO" id="GO:0016787">
    <property type="term" value="F:hydrolase activity"/>
    <property type="evidence" value="ECO:0007669"/>
    <property type="project" value="UniProtKB-KW"/>
</dbReference>
<dbReference type="EMBL" id="MRBO01000447">
    <property type="protein sequence ID" value="KAB2584304.1"/>
    <property type="molecule type" value="Genomic_DNA"/>
</dbReference>
<feature type="domain" description="AB hydrolase-1" evidence="1">
    <location>
        <begin position="5"/>
        <end position="228"/>
    </location>
</feature>
<evidence type="ECO:0000313" key="2">
    <source>
        <dbReference type="EMBL" id="KAB2584304.1"/>
    </source>
</evidence>
<reference evidence="2 3" key="1">
    <citation type="journal article" date="2017" name="Poromechanics V (2013)">
        <title>Genomic Characterization of the Arsenic-Tolerant Actinobacterium, &lt;i&gt;Rhodococcus erythropolis&lt;/i&gt; S43.</title>
        <authorList>
            <person name="Retamal-Morales G."/>
            <person name="Mehnert M."/>
            <person name="Schwabe R."/>
            <person name="Tischler D."/>
            <person name="Schloemann M."/>
            <person name="Levican G.J."/>
        </authorList>
    </citation>
    <scope>NUCLEOTIDE SEQUENCE [LARGE SCALE GENOMIC DNA]</scope>
    <source>
        <strain evidence="2 3">S43</strain>
    </source>
</reference>
<sequence>MKTHIVLVPGFWLGSWAWDAVLPHLERSDTTRVTSLTLPGLDAIDADRSAITFDAHVRAVIDAVSDSDERTVLVVHSGAGPVGYAVTDRIPDRVARIVYVDSGPMPDGAALRPDLAADVVEIPLPTWAELEADGSSLEGLDEKALESFRANAVPEPAGPAREPIVLTNEKRYQVPSTVVCSTFPSAVIAQMADGGHPMAAELAKLPVTYVDLPTGHWPMWSRPEDVAQVILEAAAS</sequence>
<dbReference type="PANTHER" id="PTHR37017">
    <property type="entry name" value="AB HYDROLASE-1 DOMAIN-CONTAINING PROTEIN-RELATED"/>
    <property type="match status" value="1"/>
</dbReference>
<name>A0A5N5E8J6_RHOER</name>
<keyword evidence="2" id="KW-0378">Hydrolase</keyword>
<proteinExistence type="predicted"/>
<dbReference type="InterPro" id="IPR029058">
    <property type="entry name" value="AB_hydrolase_fold"/>
</dbReference>
<dbReference type="PANTHER" id="PTHR37017:SF11">
    <property type="entry name" value="ESTERASE_LIPASE_THIOESTERASE DOMAIN-CONTAINING PROTEIN"/>
    <property type="match status" value="1"/>
</dbReference>
<dbReference type="Proteomes" id="UP000325576">
    <property type="component" value="Unassembled WGS sequence"/>
</dbReference>
<dbReference type="Gene3D" id="3.40.50.1820">
    <property type="entry name" value="alpha/beta hydrolase"/>
    <property type="match status" value="1"/>
</dbReference>